<name>A0A6M0SG60_9CYAN</name>
<organism evidence="1 2">
    <name type="scientific">Adonisia turfae CCMR0082</name>
    <dbReference type="NCBI Taxonomy" id="2304604"/>
    <lineage>
        <taxon>Bacteria</taxon>
        <taxon>Bacillati</taxon>
        <taxon>Cyanobacteriota</taxon>
        <taxon>Adonisia</taxon>
        <taxon>Adonisia turfae</taxon>
    </lineage>
</organism>
<sequence length="267" mass="30999">MVSRLTCLDDIILENGLISVSKNWGFSSPDSHREAYVFETDFDSVLCALDSTLGIEQHLSNVYGKTVSLFDRKYALLYRLKGYKYIILDIDQICLEQALDIRLRILSELLPAASVARFFTGEEAGYVIYRNGILEKCFIPAFSTIKGYEDLTGRELWDYWGYLVEASDVRRQECGRDENPPMTSTYYHVIDRIEDIDSFVIKEEITADRPYPRGRIMDRLGIYIPEFLPMRDSESSNNYMFDFLEMGKDPFDRIDCLWFSQNAYLDG</sequence>
<dbReference type="Proteomes" id="UP000473574">
    <property type="component" value="Unassembled WGS sequence"/>
</dbReference>
<dbReference type="AlphaFoldDB" id="A0A6M0SG60"/>
<evidence type="ECO:0000313" key="2">
    <source>
        <dbReference type="Proteomes" id="UP000473574"/>
    </source>
</evidence>
<reference evidence="1 2" key="1">
    <citation type="journal article" date="2020" name="Microb. Ecol.">
        <title>Ecogenomics of the Marine Benthic Filamentous Cyanobacterium Adonisia.</title>
        <authorList>
            <person name="Walter J.M."/>
            <person name="Coutinho F.H."/>
            <person name="Leomil L."/>
            <person name="Hargreaves P.I."/>
            <person name="Campeao M.E."/>
            <person name="Vieira V.V."/>
            <person name="Silva B.S."/>
            <person name="Fistarol G.O."/>
            <person name="Salomon P.S."/>
            <person name="Sawabe T."/>
            <person name="Mino S."/>
            <person name="Hosokawa M."/>
            <person name="Miyashita H."/>
            <person name="Maruyama F."/>
            <person name="van Verk M.C."/>
            <person name="Dutilh B.E."/>
            <person name="Thompson C.C."/>
            <person name="Thompson F.L."/>
        </authorList>
    </citation>
    <scope>NUCLEOTIDE SEQUENCE [LARGE SCALE GENOMIC DNA]</scope>
    <source>
        <strain evidence="1 2">CCMR0082</strain>
    </source>
</reference>
<accession>A0A6M0SG60</accession>
<protein>
    <submittedName>
        <fullName evidence="1">Uncharacterized protein</fullName>
    </submittedName>
</protein>
<comment type="caution">
    <text evidence="1">The sequence shown here is derived from an EMBL/GenBank/DDBJ whole genome shotgun (WGS) entry which is preliminary data.</text>
</comment>
<evidence type="ECO:0000313" key="1">
    <source>
        <dbReference type="EMBL" id="NEZ66941.1"/>
    </source>
</evidence>
<proteinExistence type="predicted"/>
<dbReference type="EMBL" id="QZCE01000002">
    <property type="protein sequence ID" value="NEZ66941.1"/>
    <property type="molecule type" value="Genomic_DNA"/>
</dbReference>
<dbReference type="RefSeq" id="WP_163669534.1">
    <property type="nucleotide sequence ID" value="NZ_QZCE01000002.1"/>
</dbReference>
<gene>
    <name evidence="1" type="ORF">D0962_30010</name>
</gene>